<dbReference type="Pfam" id="PF25074">
    <property type="entry name" value="DUF7798"/>
    <property type="match status" value="1"/>
</dbReference>
<dbReference type="Proteomes" id="UP001058974">
    <property type="component" value="Chromosome 5"/>
</dbReference>
<accession>A0A9D4WL41</accession>
<dbReference type="EMBL" id="JAMSHJ010000005">
    <property type="protein sequence ID" value="KAI5403707.1"/>
    <property type="molecule type" value="Genomic_DNA"/>
</dbReference>
<protein>
    <recommendedName>
        <fullName evidence="1">DUF7798 domain-containing protein</fullName>
    </recommendedName>
</protein>
<feature type="domain" description="DUF7798" evidence="1">
    <location>
        <begin position="16"/>
        <end position="123"/>
    </location>
</feature>
<gene>
    <name evidence="2" type="ORF">KIW84_051030</name>
</gene>
<evidence type="ECO:0000313" key="2">
    <source>
        <dbReference type="EMBL" id="KAI5403707.1"/>
    </source>
</evidence>
<organism evidence="2 3">
    <name type="scientific">Pisum sativum</name>
    <name type="common">Garden pea</name>
    <name type="synonym">Lathyrus oleraceus</name>
    <dbReference type="NCBI Taxonomy" id="3888"/>
    <lineage>
        <taxon>Eukaryota</taxon>
        <taxon>Viridiplantae</taxon>
        <taxon>Streptophyta</taxon>
        <taxon>Embryophyta</taxon>
        <taxon>Tracheophyta</taxon>
        <taxon>Spermatophyta</taxon>
        <taxon>Magnoliopsida</taxon>
        <taxon>eudicotyledons</taxon>
        <taxon>Gunneridae</taxon>
        <taxon>Pentapetalae</taxon>
        <taxon>rosids</taxon>
        <taxon>fabids</taxon>
        <taxon>Fabales</taxon>
        <taxon>Fabaceae</taxon>
        <taxon>Papilionoideae</taxon>
        <taxon>50 kb inversion clade</taxon>
        <taxon>NPAAA clade</taxon>
        <taxon>Hologalegina</taxon>
        <taxon>IRL clade</taxon>
        <taxon>Fabeae</taxon>
        <taxon>Lathyrus</taxon>
    </lineage>
</organism>
<proteinExistence type="predicted"/>
<comment type="caution">
    <text evidence="2">The sequence shown here is derived from an EMBL/GenBank/DDBJ whole genome shotgun (WGS) entry which is preliminary data.</text>
</comment>
<evidence type="ECO:0000259" key="1">
    <source>
        <dbReference type="Pfam" id="PF25074"/>
    </source>
</evidence>
<sequence length="123" mass="13549">MPYIPQHLLFFRGGATSYVKSSNKTENEEIDADKASIEWPEDVFAKAKDKYPDNDWICGSISNSFITGISDVSEAYQAAIKGVTAESPTDAPKAVKEKANSFSEHLRADQTITISKIKDGVQF</sequence>
<dbReference type="AlphaFoldDB" id="A0A9D4WL41"/>
<evidence type="ECO:0000313" key="3">
    <source>
        <dbReference type="Proteomes" id="UP001058974"/>
    </source>
</evidence>
<dbReference type="InterPro" id="IPR056700">
    <property type="entry name" value="DUF7798"/>
</dbReference>
<name>A0A9D4WL41_PEA</name>
<dbReference type="PANTHER" id="PTHR36011:SF1">
    <property type="entry name" value="BAT2 DOMAIN PROTEIN"/>
    <property type="match status" value="1"/>
</dbReference>
<dbReference type="Gramene" id="Psat05G0103000-T1">
    <property type="protein sequence ID" value="KAI5403707.1"/>
    <property type="gene ID" value="KIW84_051030"/>
</dbReference>
<reference evidence="2 3" key="1">
    <citation type="journal article" date="2022" name="Nat. Genet.">
        <title>Improved pea reference genome and pan-genome highlight genomic features and evolutionary characteristics.</title>
        <authorList>
            <person name="Yang T."/>
            <person name="Liu R."/>
            <person name="Luo Y."/>
            <person name="Hu S."/>
            <person name="Wang D."/>
            <person name="Wang C."/>
            <person name="Pandey M.K."/>
            <person name="Ge S."/>
            <person name="Xu Q."/>
            <person name="Li N."/>
            <person name="Li G."/>
            <person name="Huang Y."/>
            <person name="Saxena R.K."/>
            <person name="Ji Y."/>
            <person name="Li M."/>
            <person name="Yan X."/>
            <person name="He Y."/>
            <person name="Liu Y."/>
            <person name="Wang X."/>
            <person name="Xiang C."/>
            <person name="Varshney R.K."/>
            <person name="Ding H."/>
            <person name="Gao S."/>
            <person name="Zong X."/>
        </authorList>
    </citation>
    <scope>NUCLEOTIDE SEQUENCE [LARGE SCALE GENOMIC DNA]</scope>
    <source>
        <strain evidence="2 3">cv. Zhongwan 6</strain>
    </source>
</reference>
<dbReference type="PANTHER" id="PTHR36011">
    <property type="entry name" value="BAT2 DOMAIN PROTEIN"/>
    <property type="match status" value="1"/>
</dbReference>
<keyword evidence="3" id="KW-1185">Reference proteome</keyword>